<evidence type="ECO:0000256" key="1">
    <source>
        <dbReference type="SAM" id="MobiDB-lite"/>
    </source>
</evidence>
<dbReference type="InterPro" id="IPR032723">
    <property type="entry name" value="Deaminase_LmjF365940"/>
</dbReference>
<feature type="compositionally biased region" description="Low complexity" evidence="1">
    <location>
        <begin position="41"/>
        <end position="53"/>
    </location>
</feature>
<organism evidence="2 3">
    <name type="scientific">Prorocentrum cordatum</name>
    <dbReference type="NCBI Taxonomy" id="2364126"/>
    <lineage>
        <taxon>Eukaryota</taxon>
        <taxon>Sar</taxon>
        <taxon>Alveolata</taxon>
        <taxon>Dinophyceae</taxon>
        <taxon>Prorocentrales</taxon>
        <taxon>Prorocentraceae</taxon>
        <taxon>Prorocentrum</taxon>
    </lineage>
</organism>
<evidence type="ECO:0000313" key="2">
    <source>
        <dbReference type="EMBL" id="CAK0867070.1"/>
    </source>
</evidence>
<evidence type="ECO:0008006" key="4">
    <source>
        <dbReference type="Google" id="ProtNLM"/>
    </source>
</evidence>
<dbReference type="Proteomes" id="UP001189429">
    <property type="component" value="Unassembled WGS sequence"/>
</dbReference>
<proteinExistence type="predicted"/>
<comment type="caution">
    <text evidence="2">The sequence shown here is derived from an EMBL/GenBank/DDBJ whole genome shotgun (WGS) entry which is preliminary data.</text>
</comment>
<gene>
    <name evidence="2" type="ORF">PCOR1329_LOCUS54088</name>
</gene>
<dbReference type="EMBL" id="CAUYUJ010016604">
    <property type="protein sequence ID" value="CAK0867070.1"/>
    <property type="molecule type" value="Genomic_DNA"/>
</dbReference>
<evidence type="ECO:0000313" key="3">
    <source>
        <dbReference type="Proteomes" id="UP001189429"/>
    </source>
</evidence>
<accession>A0ABN9V5C7</accession>
<dbReference type="InterPro" id="IPR016193">
    <property type="entry name" value="Cytidine_deaminase-like"/>
</dbReference>
<dbReference type="Pfam" id="PF14421">
    <property type="entry name" value="LmjF365940-deam"/>
    <property type="match status" value="2"/>
</dbReference>
<feature type="region of interest" description="Disordered" evidence="1">
    <location>
        <begin position="12"/>
        <end position="53"/>
    </location>
</feature>
<dbReference type="SUPFAM" id="SSF53927">
    <property type="entry name" value="Cytidine deaminase-like"/>
    <property type="match status" value="1"/>
</dbReference>
<keyword evidence="3" id="KW-1185">Reference proteome</keyword>
<name>A0ABN9V5C7_9DINO</name>
<protein>
    <recommendedName>
        <fullName evidence="4">Cytidine deaminase</fullName>
    </recommendedName>
</protein>
<sequence length="325" mass="36137">MGPGCFGAPGACRAGAAARGPRERAPRAAGRGWRPAPPALARPALAGPAGGARHAQTERDFYYTEEVEYKKTERLHALHGSSPVRLAVEHMRIYHAWYLERNDKQATVWQKKSGKVVLAVLVCGAGERTTVFKGMNFELSLPTGSRCAEQVAIGSAAAEGFWPEDMRAVAILDPVGGNNPLGPCGVCKEMLQKIQRVSTDFCLIQFPEFEAEGFDMITTWFPGGQVLHRERNKLPRELMRWTCFFCGSGENTSKTDWCQGCKEQTRNREPGDNNRQLLLAMLPLRATCPHTQQQYVELSQVITDPSAAIASTKWYRRVSQRYPKR</sequence>
<feature type="non-terminal residue" evidence="2">
    <location>
        <position position="325"/>
    </location>
</feature>
<reference evidence="2" key="1">
    <citation type="submission" date="2023-10" db="EMBL/GenBank/DDBJ databases">
        <authorList>
            <person name="Chen Y."/>
            <person name="Shah S."/>
            <person name="Dougan E. K."/>
            <person name="Thang M."/>
            <person name="Chan C."/>
        </authorList>
    </citation>
    <scope>NUCLEOTIDE SEQUENCE [LARGE SCALE GENOMIC DNA]</scope>
</reference>
<dbReference type="CDD" id="cd01283">
    <property type="entry name" value="cytidine_deaminase"/>
    <property type="match status" value="1"/>
</dbReference>
<dbReference type="Gene3D" id="3.40.140.10">
    <property type="entry name" value="Cytidine Deaminase, domain 2"/>
    <property type="match status" value="1"/>
</dbReference>